<evidence type="ECO:0000313" key="1">
    <source>
        <dbReference type="EMBL" id="RHZ72472.1"/>
    </source>
</evidence>
<gene>
    <name evidence="1" type="ORF">Glove_242g124</name>
</gene>
<comment type="caution">
    <text evidence="1">The sequence shown here is derived from an EMBL/GenBank/DDBJ whole genome shotgun (WGS) entry which is preliminary data.</text>
</comment>
<dbReference type="AlphaFoldDB" id="A0A397IC28"/>
<name>A0A397IC28_9GLOM</name>
<dbReference type="Proteomes" id="UP000266861">
    <property type="component" value="Unassembled WGS sequence"/>
</dbReference>
<keyword evidence="2" id="KW-1185">Reference proteome</keyword>
<reference evidence="1 2" key="1">
    <citation type="submission" date="2018-08" db="EMBL/GenBank/DDBJ databases">
        <title>Genome and evolution of the arbuscular mycorrhizal fungus Diversispora epigaea (formerly Glomus versiforme) and its bacterial endosymbionts.</title>
        <authorList>
            <person name="Sun X."/>
            <person name="Fei Z."/>
            <person name="Harrison M."/>
        </authorList>
    </citation>
    <scope>NUCLEOTIDE SEQUENCE [LARGE SCALE GENOMIC DNA]</scope>
    <source>
        <strain evidence="1 2">IT104</strain>
    </source>
</reference>
<accession>A0A397IC28</accession>
<sequence>MNYWAWSLVLENSFLEFGWTTEAKIYTYTERQFRPVYIEGIVRAYLKGDTSTQRCTSGFPDRAIIQQFKRNSLDYNNLL</sequence>
<dbReference type="OrthoDB" id="532890at2759"/>
<dbReference type="EMBL" id="PQFF01000224">
    <property type="protein sequence ID" value="RHZ72472.1"/>
    <property type="molecule type" value="Genomic_DNA"/>
</dbReference>
<proteinExistence type="predicted"/>
<organism evidence="1 2">
    <name type="scientific">Diversispora epigaea</name>
    <dbReference type="NCBI Taxonomy" id="1348612"/>
    <lineage>
        <taxon>Eukaryota</taxon>
        <taxon>Fungi</taxon>
        <taxon>Fungi incertae sedis</taxon>
        <taxon>Mucoromycota</taxon>
        <taxon>Glomeromycotina</taxon>
        <taxon>Glomeromycetes</taxon>
        <taxon>Diversisporales</taxon>
        <taxon>Diversisporaceae</taxon>
        <taxon>Diversispora</taxon>
    </lineage>
</organism>
<protein>
    <submittedName>
        <fullName evidence="1">Uncharacterized protein</fullName>
    </submittedName>
</protein>
<evidence type="ECO:0000313" key="2">
    <source>
        <dbReference type="Proteomes" id="UP000266861"/>
    </source>
</evidence>